<comment type="caution">
    <text evidence="2">The sequence shown here is derived from an EMBL/GenBank/DDBJ whole genome shotgun (WGS) entry which is preliminary data.</text>
</comment>
<dbReference type="PATRIC" id="fig|1515334.3.peg.4082"/>
<dbReference type="Proteomes" id="UP000030960">
    <property type="component" value="Unassembled WGS sequence"/>
</dbReference>
<dbReference type="NCBIfam" id="TIGR04123">
    <property type="entry name" value="P_estr_lig_assc"/>
    <property type="match status" value="1"/>
</dbReference>
<dbReference type="STRING" id="561184.SAMN05216376_108233"/>
<evidence type="ECO:0000259" key="1">
    <source>
        <dbReference type="Pfam" id="PF00149"/>
    </source>
</evidence>
<dbReference type="InterPro" id="IPR026336">
    <property type="entry name" value="PdeM-like"/>
</dbReference>
<evidence type="ECO:0000313" key="3">
    <source>
        <dbReference type="Proteomes" id="UP000030960"/>
    </source>
</evidence>
<dbReference type="InterPro" id="IPR004843">
    <property type="entry name" value="Calcineurin-like_PHP"/>
</dbReference>
<accession>A0A0B3RXU7</accession>
<name>A0A0B3RXU7_9RHOB</name>
<keyword evidence="3" id="KW-1185">Reference proteome</keyword>
<dbReference type="AlphaFoldDB" id="A0A0B3RXU7"/>
<dbReference type="EMBL" id="JSUQ01000017">
    <property type="protein sequence ID" value="KHQ51553.1"/>
    <property type="molecule type" value="Genomic_DNA"/>
</dbReference>
<gene>
    <name evidence="2" type="ORF">OA50_04048</name>
</gene>
<dbReference type="SUPFAM" id="SSF56300">
    <property type="entry name" value="Metallo-dependent phosphatases"/>
    <property type="match status" value="1"/>
</dbReference>
<dbReference type="PANTHER" id="PTHR39323">
    <property type="entry name" value="BLR1149 PROTEIN"/>
    <property type="match status" value="1"/>
</dbReference>
<dbReference type="Pfam" id="PF00149">
    <property type="entry name" value="Metallophos"/>
    <property type="match status" value="1"/>
</dbReference>
<dbReference type="OrthoDB" id="9795838at2"/>
<proteinExistence type="predicted"/>
<reference evidence="2 3" key="1">
    <citation type="submission" date="2014-10" db="EMBL/GenBank/DDBJ databases">
        <title>Genome sequence of Ponticoccus sp. strain UMTAT08 isolated from clonal culture of toxic dinoflagellate Alexandrium tamiyavanichii.</title>
        <authorList>
            <person name="Gan H.Y."/>
            <person name="Muhd D.-D."/>
            <person name="Mohd Noor M.E."/>
            <person name="Yeong Y.S."/>
            <person name="Usup G."/>
        </authorList>
    </citation>
    <scope>NUCLEOTIDE SEQUENCE [LARGE SCALE GENOMIC DNA]</scope>
    <source>
        <strain evidence="2 3">UMTAT08</strain>
    </source>
</reference>
<dbReference type="PIRSF" id="PIRSF000887">
    <property type="entry name" value="Pesterase_MJ0037"/>
    <property type="match status" value="1"/>
</dbReference>
<dbReference type="PANTHER" id="PTHR39323:SF1">
    <property type="entry name" value="BLR1149 PROTEIN"/>
    <property type="match status" value="1"/>
</dbReference>
<dbReference type="GO" id="GO:0016787">
    <property type="term" value="F:hydrolase activity"/>
    <property type="evidence" value="ECO:0007669"/>
    <property type="project" value="InterPro"/>
</dbReference>
<dbReference type="RefSeq" id="WP_043144730.1">
    <property type="nucleotide sequence ID" value="NZ_JSUQ01000017.1"/>
</dbReference>
<evidence type="ECO:0000313" key="2">
    <source>
        <dbReference type="EMBL" id="KHQ51553.1"/>
    </source>
</evidence>
<dbReference type="InterPro" id="IPR024173">
    <property type="entry name" value="Pesterase_MJ0037-like"/>
</dbReference>
<feature type="domain" description="Calcineurin-like phosphoesterase" evidence="1">
    <location>
        <begin position="28"/>
        <end position="124"/>
    </location>
</feature>
<dbReference type="InterPro" id="IPR029052">
    <property type="entry name" value="Metallo-depent_PP-like"/>
</dbReference>
<sequence length="225" mass="24375">MNTHGFSFHGVTLQALPSGALHWPEAGILVVSDLHLGKSARLSAVGGAQLPPYETRETLQRLDDDLAATKTQRVICLGDSFDAPGIESALPQEDLLWITRLQAGREWIWIAGNHDPAPVTLKGAHRSEHREAALTFRHIATPDGRAEVSGHYHPKAQLSLRGRSVTRPCFLVDETRLILPAYGAYTGGLHCDAPILSDLMDPSAQAILTGPRPVAIPMPRRARAG</sequence>
<organism evidence="2 3">
    <name type="scientific">Mameliella alba</name>
    <dbReference type="NCBI Taxonomy" id="561184"/>
    <lineage>
        <taxon>Bacteria</taxon>
        <taxon>Pseudomonadati</taxon>
        <taxon>Pseudomonadota</taxon>
        <taxon>Alphaproteobacteria</taxon>
        <taxon>Rhodobacterales</taxon>
        <taxon>Roseobacteraceae</taxon>
        <taxon>Mameliella</taxon>
    </lineage>
</organism>
<protein>
    <submittedName>
        <fullName evidence="2">Metallophosphoesterase</fullName>
    </submittedName>
</protein>
<dbReference type="Gene3D" id="3.60.21.10">
    <property type="match status" value="1"/>
</dbReference>